<dbReference type="RefSeq" id="WP_079469015.1">
    <property type="nucleotide sequence ID" value="NZ_FUZZ01000001.1"/>
</dbReference>
<feature type="domain" description="NAD(P)-binding" evidence="1">
    <location>
        <begin position="9"/>
        <end position="150"/>
    </location>
</feature>
<name>A0A1T5NIP8_9BACT</name>
<reference evidence="3" key="1">
    <citation type="submission" date="2017-02" db="EMBL/GenBank/DDBJ databases">
        <authorList>
            <person name="Varghese N."/>
            <person name="Submissions S."/>
        </authorList>
    </citation>
    <scope>NUCLEOTIDE SEQUENCE [LARGE SCALE GENOMIC DNA]</scope>
    <source>
        <strain evidence="3">DSM 18108</strain>
    </source>
</reference>
<organism evidence="2 3">
    <name type="scientific">Chitinophaga ginsengisegetis</name>
    <dbReference type="NCBI Taxonomy" id="393003"/>
    <lineage>
        <taxon>Bacteria</taxon>
        <taxon>Pseudomonadati</taxon>
        <taxon>Bacteroidota</taxon>
        <taxon>Chitinophagia</taxon>
        <taxon>Chitinophagales</taxon>
        <taxon>Chitinophagaceae</taxon>
        <taxon>Chitinophaga</taxon>
    </lineage>
</organism>
<dbReference type="InterPro" id="IPR036291">
    <property type="entry name" value="NAD(P)-bd_dom_sf"/>
</dbReference>
<evidence type="ECO:0000259" key="1">
    <source>
        <dbReference type="Pfam" id="PF13460"/>
    </source>
</evidence>
<keyword evidence="3" id="KW-1185">Reference proteome</keyword>
<dbReference type="InterPro" id="IPR016040">
    <property type="entry name" value="NAD(P)-bd_dom"/>
</dbReference>
<protein>
    <submittedName>
        <fullName evidence="2">Uncharacterized conserved protein YbjT, contains NAD(P)-binding and DUF2867 domains</fullName>
    </submittedName>
</protein>
<accession>A0A1T5NIP8</accession>
<dbReference type="Proteomes" id="UP000190166">
    <property type="component" value="Unassembled WGS sequence"/>
</dbReference>
<proteinExistence type="predicted"/>
<dbReference type="CDD" id="cd05250">
    <property type="entry name" value="CC3_like_SDR_a"/>
    <property type="match status" value="1"/>
</dbReference>
<dbReference type="AlphaFoldDB" id="A0A1T5NIP8"/>
<evidence type="ECO:0000313" key="3">
    <source>
        <dbReference type="Proteomes" id="UP000190166"/>
    </source>
</evidence>
<dbReference type="Pfam" id="PF13460">
    <property type="entry name" value="NAD_binding_10"/>
    <property type="match status" value="1"/>
</dbReference>
<dbReference type="PANTHER" id="PTHR14097">
    <property type="entry name" value="OXIDOREDUCTASE HTATIP2"/>
    <property type="match status" value="1"/>
</dbReference>
<evidence type="ECO:0000313" key="2">
    <source>
        <dbReference type="EMBL" id="SKD00312.1"/>
    </source>
</evidence>
<dbReference type="SUPFAM" id="SSF51735">
    <property type="entry name" value="NAD(P)-binding Rossmann-fold domains"/>
    <property type="match status" value="1"/>
</dbReference>
<dbReference type="Gene3D" id="3.40.50.720">
    <property type="entry name" value="NAD(P)-binding Rossmann-like Domain"/>
    <property type="match status" value="1"/>
</dbReference>
<dbReference type="STRING" id="393003.SAMN05660461_1773"/>
<gene>
    <name evidence="2" type="ORF">SAMN05660461_1773</name>
</gene>
<sequence>MNKTAIVIGATGLTGTHLVAALLHDPAFSKVKVLVRRPWAHARPKLESIIVDFEDEESLAAALHGDILFCCIGTTIKKAGSQERFRAVDYDIPVKCARIAKEQGVTQFLLMSSVSANPNSRNFYLRTKGATEEAIQKVGFHSVNIFRPSVLIGQRKEFRFGEWIGRYLIQLFYFLLQGRWKKYRGIKAATVANAMIIAAKENDEGVSIYESDAIQSMGES</sequence>
<dbReference type="PANTHER" id="PTHR14097:SF7">
    <property type="entry name" value="OXIDOREDUCTASE HTATIP2"/>
    <property type="match status" value="1"/>
</dbReference>
<dbReference type="EMBL" id="FUZZ01000001">
    <property type="protein sequence ID" value="SKD00312.1"/>
    <property type="molecule type" value="Genomic_DNA"/>
</dbReference>